<dbReference type="Proteomes" id="UP000247476">
    <property type="component" value="Unassembled WGS sequence"/>
</dbReference>
<evidence type="ECO:0000313" key="3">
    <source>
        <dbReference type="EMBL" id="PYI52911.1"/>
    </source>
</evidence>
<dbReference type="EMBL" id="QJVJ01000008">
    <property type="protein sequence ID" value="PYI52911.1"/>
    <property type="molecule type" value="Genomic_DNA"/>
</dbReference>
<keyword evidence="4" id="KW-1185">Reference proteome</keyword>
<sequence length="172" mass="19630">MAIRKETDRFHKGTRSAVSLRAAGYTIAAAVLLLGADPDEAHAGVVDRVKSFIELPGQVDELKEQYDTTKRQLEDATKQLEDVSRQSRDTIEQYRQTEQRLREENERLARQNEQLAQAVNGLQDAEKQRAARSRRTWLLVWTAAGLVGLYFVTARLFRLALRSKSHHTSRGR</sequence>
<keyword evidence="2" id="KW-0812">Transmembrane</keyword>
<reference evidence="3 4" key="1">
    <citation type="submission" date="2018-05" db="EMBL/GenBank/DDBJ databases">
        <title>Paenibacillus flagellatus sp. nov., isolated from selenium mineral soil.</title>
        <authorList>
            <person name="Dai X."/>
        </authorList>
    </citation>
    <scope>NUCLEOTIDE SEQUENCE [LARGE SCALE GENOMIC DNA]</scope>
    <source>
        <strain evidence="3 4">DXL2</strain>
    </source>
</reference>
<feature type="coiled-coil region" evidence="1">
    <location>
        <begin position="59"/>
        <end position="128"/>
    </location>
</feature>
<dbReference type="SUPFAM" id="SSF58104">
    <property type="entry name" value="Methyl-accepting chemotaxis protein (MCP) signaling domain"/>
    <property type="match status" value="1"/>
</dbReference>
<keyword evidence="2" id="KW-0472">Membrane</keyword>
<organism evidence="3 4">
    <name type="scientific">Paenibacillus flagellatus</name>
    <dbReference type="NCBI Taxonomy" id="2211139"/>
    <lineage>
        <taxon>Bacteria</taxon>
        <taxon>Bacillati</taxon>
        <taxon>Bacillota</taxon>
        <taxon>Bacilli</taxon>
        <taxon>Bacillales</taxon>
        <taxon>Paenibacillaceae</taxon>
        <taxon>Paenibacillus</taxon>
    </lineage>
</organism>
<dbReference type="OrthoDB" id="2605255at2"/>
<proteinExistence type="predicted"/>
<evidence type="ECO:0000313" key="4">
    <source>
        <dbReference type="Proteomes" id="UP000247476"/>
    </source>
</evidence>
<protein>
    <submittedName>
        <fullName evidence="3">Uncharacterized protein</fullName>
    </submittedName>
</protein>
<name>A0A2V5K1E2_9BACL</name>
<accession>A0A2V5K1E2</accession>
<keyword evidence="2" id="KW-1133">Transmembrane helix</keyword>
<comment type="caution">
    <text evidence="3">The sequence shown here is derived from an EMBL/GenBank/DDBJ whole genome shotgun (WGS) entry which is preliminary data.</text>
</comment>
<dbReference type="AlphaFoldDB" id="A0A2V5K1E2"/>
<dbReference type="Gene3D" id="6.10.140.1090">
    <property type="match status" value="1"/>
</dbReference>
<feature type="transmembrane region" description="Helical" evidence="2">
    <location>
        <begin position="137"/>
        <end position="157"/>
    </location>
</feature>
<gene>
    <name evidence="3" type="ORF">DLM86_18050</name>
</gene>
<evidence type="ECO:0000256" key="2">
    <source>
        <dbReference type="SAM" id="Phobius"/>
    </source>
</evidence>
<dbReference type="RefSeq" id="WP_110841460.1">
    <property type="nucleotide sequence ID" value="NZ_QJVJ01000008.1"/>
</dbReference>
<keyword evidence="1" id="KW-0175">Coiled coil</keyword>
<evidence type="ECO:0000256" key="1">
    <source>
        <dbReference type="SAM" id="Coils"/>
    </source>
</evidence>